<gene>
    <name evidence="1" type="ORF">LOY88_005616</name>
</gene>
<sequence>MQNKAISSASTSSSSSPSPALKATDQQQPLDFSALPRLIPSEGNNTTETSFWYVVATAALLSFHQEPAVGELWKYINSLSALNEDTKIAIARRIRECCLKASVLVGFPRGINSLSSLQSSIETNSPDLLPALSKDVSLRAPVPLEEKLKRGKHFFSQIYSNHTDRILANMGKSSGGDLSDFAIRSVYGELMGEMRILNPMETVMMEFVCCLADNVAPQAKGCGCNLSRPTDPHTLMVYL</sequence>
<protein>
    <submittedName>
        <fullName evidence="1">Uncharacterized protein</fullName>
    </submittedName>
</protein>
<reference evidence="1" key="1">
    <citation type="journal article" date="2022" name="bioRxiv">
        <title>Population genetic analysis of Ophidiomyces ophidiicola, the causative agent of snake fungal disease, indicates recent introductions to the USA.</title>
        <authorList>
            <person name="Ladner J.T."/>
            <person name="Palmer J.M."/>
            <person name="Ettinger C.L."/>
            <person name="Stajich J.E."/>
            <person name="Farrell T.M."/>
            <person name="Glorioso B.M."/>
            <person name="Lawson B."/>
            <person name="Price S.J."/>
            <person name="Stengle A.G."/>
            <person name="Grear D.A."/>
            <person name="Lorch J.M."/>
        </authorList>
    </citation>
    <scope>NUCLEOTIDE SEQUENCE</scope>
    <source>
        <strain evidence="1">NWHC 24266-5</strain>
    </source>
</reference>
<name>A0ACB8USC3_9EURO</name>
<organism evidence="1">
    <name type="scientific">Ophidiomyces ophidiicola</name>
    <dbReference type="NCBI Taxonomy" id="1387563"/>
    <lineage>
        <taxon>Eukaryota</taxon>
        <taxon>Fungi</taxon>
        <taxon>Dikarya</taxon>
        <taxon>Ascomycota</taxon>
        <taxon>Pezizomycotina</taxon>
        <taxon>Eurotiomycetes</taxon>
        <taxon>Eurotiomycetidae</taxon>
        <taxon>Onygenales</taxon>
        <taxon>Onygenaceae</taxon>
        <taxon>Ophidiomyces</taxon>
    </lineage>
</organism>
<proteinExistence type="predicted"/>
<comment type="caution">
    <text evidence="1">The sequence shown here is derived from an EMBL/GenBank/DDBJ whole genome shotgun (WGS) entry which is preliminary data.</text>
</comment>
<accession>A0ACB8USC3</accession>
<evidence type="ECO:0000313" key="1">
    <source>
        <dbReference type="EMBL" id="KAI2382913.1"/>
    </source>
</evidence>
<dbReference type="EMBL" id="JALBCA010000104">
    <property type="protein sequence ID" value="KAI2382913.1"/>
    <property type="molecule type" value="Genomic_DNA"/>
</dbReference>